<evidence type="ECO:0000256" key="1">
    <source>
        <dbReference type="SAM" id="SignalP"/>
    </source>
</evidence>
<keyword evidence="1" id="KW-0732">Signal</keyword>
<keyword evidence="3" id="KW-1185">Reference proteome</keyword>
<organism evidence="2 3">
    <name type="scientific">Labilithrix luteola</name>
    <dbReference type="NCBI Taxonomy" id="1391654"/>
    <lineage>
        <taxon>Bacteria</taxon>
        <taxon>Pseudomonadati</taxon>
        <taxon>Myxococcota</taxon>
        <taxon>Polyangia</taxon>
        <taxon>Polyangiales</taxon>
        <taxon>Labilitrichaceae</taxon>
        <taxon>Labilithrix</taxon>
    </lineage>
</organism>
<name>A0A0K1Q8P3_9BACT</name>
<dbReference type="EMBL" id="CP012333">
    <property type="protein sequence ID" value="AKV02176.1"/>
    <property type="molecule type" value="Genomic_DNA"/>
</dbReference>
<evidence type="ECO:0000313" key="2">
    <source>
        <dbReference type="EMBL" id="AKV02176.1"/>
    </source>
</evidence>
<dbReference type="RefSeq" id="WP_146653130.1">
    <property type="nucleotide sequence ID" value="NZ_CP012333.1"/>
</dbReference>
<gene>
    <name evidence="2" type="ORF">AKJ09_08839</name>
</gene>
<accession>A0A0K1Q8P3</accession>
<sequence>MIRKLLTLVAFGGAVALVACSDDAGEKYPDTDSFCTAKAKEECAGIAASCATSEDACTAARKPACLQDAGKATGAARNYKAAVAENCLGKTHDLYSAKVPDPTKEDDQQDACERVFAGNKTASQACQSTYECEGSLICDKGFCAEKVLREIDKPCTDAGAICVDNAYCADRGGGQKFCSPKKSKGDICTPDVPCKDDLRCTGTCVDKVGPGGDCTVDADCGTLAPYCEQSTKHCQQKYQAGTTACKAFGGP</sequence>
<evidence type="ECO:0008006" key="4">
    <source>
        <dbReference type="Google" id="ProtNLM"/>
    </source>
</evidence>
<dbReference type="Proteomes" id="UP000064967">
    <property type="component" value="Chromosome"/>
</dbReference>
<evidence type="ECO:0000313" key="3">
    <source>
        <dbReference type="Proteomes" id="UP000064967"/>
    </source>
</evidence>
<dbReference type="KEGG" id="llu:AKJ09_08839"/>
<feature type="chain" id="PRO_5005467258" description="Dickkopf N-terminal cysteine-rich domain-containing protein" evidence="1">
    <location>
        <begin position="25"/>
        <end position="251"/>
    </location>
</feature>
<reference evidence="2 3" key="1">
    <citation type="submission" date="2015-08" db="EMBL/GenBank/DDBJ databases">
        <authorList>
            <person name="Babu N.S."/>
            <person name="Beckwith C.J."/>
            <person name="Beseler K.G."/>
            <person name="Brison A."/>
            <person name="Carone J.V."/>
            <person name="Caskin T.P."/>
            <person name="Diamond M."/>
            <person name="Durham M.E."/>
            <person name="Foxe J.M."/>
            <person name="Go M."/>
            <person name="Henderson B.A."/>
            <person name="Jones I.B."/>
            <person name="McGettigan J.A."/>
            <person name="Micheletti S.J."/>
            <person name="Nasrallah M.E."/>
            <person name="Ortiz D."/>
            <person name="Piller C.R."/>
            <person name="Privatt S.R."/>
            <person name="Schneider S.L."/>
            <person name="Sharp S."/>
            <person name="Smith T.C."/>
            <person name="Stanton J.D."/>
            <person name="Ullery H.E."/>
            <person name="Wilson R.J."/>
            <person name="Serrano M.G."/>
            <person name="Buck G."/>
            <person name="Lee V."/>
            <person name="Wang Y."/>
            <person name="Carvalho R."/>
            <person name="Voegtly L."/>
            <person name="Shi R."/>
            <person name="Duckworth R."/>
            <person name="Johnson A."/>
            <person name="Loviza R."/>
            <person name="Walstead R."/>
            <person name="Shah Z."/>
            <person name="Kiflezghi M."/>
            <person name="Wade K."/>
            <person name="Ball S.L."/>
            <person name="Bradley K.W."/>
            <person name="Asai D.J."/>
            <person name="Bowman C.A."/>
            <person name="Russell D.A."/>
            <person name="Pope W.H."/>
            <person name="Jacobs-Sera D."/>
            <person name="Hendrix R.W."/>
            <person name="Hatfull G.F."/>
        </authorList>
    </citation>
    <scope>NUCLEOTIDE SEQUENCE [LARGE SCALE GENOMIC DNA]</scope>
    <source>
        <strain evidence="2 3">DSM 27648</strain>
    </source>
</reference>
<proteinExistence type="predicted"/>
<protein>
    <recommendedName>
        <fullName evidence="4">Dickkopf N-terminal cysteine-rich domain-containing protein</fullName>
    </recommendedName>
</protein>
<dbReference type="PROSITE" id="PS51257">
    <property type="entry name" value="PROKAR_LIPOPROTEIN"/>
    <property type="match status" value="1"/>
</dbReference>
<dbReference type="AlphaFoldDB" id="A0A0K1Q8P3"/>
<feature type="signal peptide" evidence="1">
    <location>
        <begin position="1"/>
        <end position="24"/>
    </location>
</feature>